<keyword evidence="2" id="KW-1185">Reference proteome</keyword>
<protein>
    <submittedName>
        <fullName evidence="1">Uncharacterized protein</fullName>
    </submittedName>
</protein>
<reference evidence="1 2" key="1">
    <citation type="journal article" date="2024" name="Commun. Biol.">
        <title>Comparative genomic analysis of thermophilic fungi reveals convergent evolutionary adaptations and gene losses.</title>
        <authorList>
            <person name="Steindorff A.S."/>
            <person name="Aguilar-Pontes M.V."/>
            <person name="Robinson A.J."/>
            <person name="Andreopoulos B."/>
            <person name="LaButti K."/>
            <person name="Kuo A."/>
            <person name="Mondo S."/>
            <person name="Riley R."/>
            <person name="Otillar R."/>
            <person name="Haridas S."/>
            <person name="Lipzen A."/>
            <person name="Grimwood J."/>
            <person name="Schmutz J."/>
            <person name="Clum A."/>
            <person name="Reid I.D."/>
            <person name="Moisan M.C."/>
            <person name="Butler G."/>
            <person name="Nguyen T.T.M."/>
            <person name="Dewar K."/>
            <person name="Conant G."/>
            <person name="Drula E."/>
            <person name="Henrissat B."/>
            <person name="Hansel C."/>
            <person name="Singer S."/>
            <person name="Hutchinson M.I."/>
            <person name="de Vries R.P."/>
            <person name="Natvig D.O."/>
            <person name="Powell A.J."/>
            <person name="Tsang A."/>
            <person name="Grigoriev I.V."/>
        </authorList>
    </citation>
    <scope>NUCLEOTIDE SEQUENCE [LARGE SCALE GENOMIC DNA]</scope>
    <source>
        <strain evidence="1 2">ATCC 24622</strain>
    </source>
</reference>
<comment type="caution">
    <text evidence="1">The sequence shown here is derived from an EMBL/GenBank/DDBJ whole genome shotgun (WGS) entry which is preliminary data.</text>
</comment>
<proteinExistence type="predicted"/>
<evidence type="ECO:0000313" key="1">
    <source>
        <dbReference type="EMBL" id="KAL1868859.1"/>
    </source>
</evidence>
<dbReference type="Gene3D" id="1.10.510.10">
    <property type="entry name" value="Transferase(Phosphotransferase) domain 1"/>
    <property type="match status" value="1"/>
</dbReference>
<sequence length="133" mass="15206">MIRDLFESGSLFHAVKDGNLNVEQHLAEIVSLIDPPPKAFLERSDRCRQYWDAGGSWIAATPVPHQTLRVRERRVEGRDKGLLLRLVRNILRWLPEDRPAAEDLFDDAFVVQHRSGNNGNSNLQRTVDTENPP</sequence>
<organism evidence="1 2">
    <name type="scientific">Phialemonium thermophilum</name>
    <dbReference type="NCBI Taxonomy" id="223376"/>
    <lineage>
        <taxon>Eukaryota</taxon>
        <taxon>Fungi</taxon>
        <taxon>Dikarya</taxon>
        <taxon>Ascomycota</taxon>
        <taxon>Pezizomycotina</taxon>
        <taxon>Sordariomycetes</taxon>
        <taxon>Sordariomycetidae</taxon>
        <taxon>Cephalothecales</taxon>
        <taxon>Cephalothecaceae</taxon>
        <taxon>Phialemonium</taxon>
    </lineage>
</organism>
<gene>
    <name evidence="1" type="ORF">VTK73DRAFT_3475</name>
</gene>
<accession>A0ABR3WZ77</accession>
<dbReference type="EMBL" id="JAZHXJ010000207">
    <property type="protein sequence ID" value="KAL1868859.1"/>
    <property type="molecule type" value="Genomic_DNA"/>
</dbReference>
<evidence type="ECO:0000313" key="2">
    <source>
        <dbReference type="Proteomes" id="UP001586593"/>
    </source>
</evidence>
<name>A0ABR3WZ77_9PEZI</name>
<dbReference type="Proteomes" id="UP001586593">
    <property type="component" value="Unassembled WGS sequence"/>
</dbReference>